<dbReference type="PANTHER" id="PTHR43065">
    <property type="entry name" value="SENSOR HISTIDINE KINASE"/>
    <property type="match status" value="1"/>
</dbReference>
<reference evidence="10" key="1">
    <citation type="submission" date="2022-06" db="EMBL/GenBank/DDBJ databases">
        <title>Genome sequencing of Brevibacillus sp. BB3-R1.</title>
        <authorList>
            <person name="Heo J."/>
            <person name="Lee D."/>
            <person name="Won M."/>
            <person name="Han B.-H."/>
            <person name="Hong S.-B."/>
            <person name="Kwon S.-W."/>
        </authorList>
    </citation>
    <scope>NUCLEOTIDE SEQUENCE</scope>
    <source>
        <strain evidence="10">BB3-R1</strain>
    </source>
</reference>
<keyword evidence="11" id="KW-1185">Reference proteome</keyword>
<dbReference type="InterPro" id="IPR036097">
    <property type="entry name" value="HisK_dim/P_sf"/>
</dbReference>
<dbReference type="PRINTS" id="PR00344">
    <property type="entry name" value="BCTRLSENSOR"/>
</dbReference>
<evidence type="ECO:0000313" key="11">
    <source>
        <dbReference type="Proteomes" id="UP001056500"/>
    </source>
</evidence>
<dbReference type="CDD" id="cd00075">
    <property type="entry name" value="HATPase"/>
    <property type="match status" value="1"/>
</dbReference>
<dbReference type="SUPFAM" id="SSF55874">
    <property type="entry name" value="ATPase domain of HSP90 chaperone/DNA topoisomerase II/histidine kinase"/>
    <property type="match status" value="1"/>
</dbReference>
<keyword evidence="4" id="KW-0808">Transferase</keyword>
<accession>A0ABY4WII5</accession>
<evidence type="ECO:0000256" key="7">
    <source>
        <dbReference type="ARBA" id="ARBA00022840"/>
    </source>
</evidence>
<dbReference type="Proteomes" id="UP001056500">
    <property type="component" value="Chromosome"/>
</dbReference>
<dbReference type="Gene3D" id="3.30.565.10">
    <property type="entry name" value="Histidine kinase-like ATPase, C-terminal domain"/>
    <property type="match status" value="1"/>
</dbReference>
<evidence type="ECO:0000256" key="3">
    <source>
        <dbReference type="ARBA" id="ARBA00022553"/>
    </source>
</evidence>
<dbReference type="EC" id="2.7.13.3" evidence="2"/>
<dbReference type="Pfam" id="PF02518">
    <property type="entry name" value="HATPase_c"/>
    <property type="match status" value="1"/>
</dbReference>
<dbReference type="GO" id="GO:0016301">
    <property type="term" value="F:kinase activity"/>
    <property type="evidence" value="ECO:0007669"/>
    <property type="project" value="UniProtKB-KW"/>
</dbReference>
<evidence type="ECO:0000256" key="5">
    <source>
        <dbReference type="ARBA" id="ARBA00022741"/>
    </source>
</evidence>
<evidence type="ECO:0000313" key="10">
    <source>
        <dbReference type="EMBL" id="USG66927.1"/>
    </source>
</evidence>
<dbReference type="SUPFAM" id="SSF47384">
    <property type="entry name" value="Homodimeric domain of signal transducing histidine kinase"/>
    <property type="match status" value="1"/>
</dbReference>
<evidence type="ECO:0000256" key="2">
    <source>
        <dbReference type="ARBA" id="ARBA00012438"/>
    </source>
</evidence>
<evidence type="ECO:0000256" key="1">
    <source>
        <dbReference type="ARBA" id="ARBA00000085"/>
    </source>
</evidence>
<gene>
    <name evidence="10" type="ORF">NDK47_06420</name>
</gene>
<name>A0ABY4WII5_9BACL</name>
<keyword evidence="7" id="KW-0067">ATP-binding</keyword>
<dbReference type="SMART" id="SM00387">
    <property type="entry name" value="HATPase_c"/>
    <property type="match status" value="1"/>
</dbReference>
<dbReference type="InterPro" id="IPR003594">
    <property type="entry name" value="HATPase_dom"/>
</dbReference>
<keyword evidence="6 10" id="KW-0418">Kinase</keyword>
<sequence length="399" mass="46195">MKWLVGRETWYNGLLIEIQTIISLHLTDMFDEDEPIASFYSKYKIQQQIGIEGLLTEIFQQFYSSDETYASYLSMLPYEAHKWGETWAKHDIPEKVLLKGMYNLRMHAFDRVQKAMRGWNDTDEKDLILSRLHEMLSLRYHHTVIGFLSHKDKRISHLHQQKIGIMGQMAAGMAHEIRNPLTAFQGFLQLMSHSLSPEDFDPERFRQYIEICQKEIQALEGLLTNFLILARKDELARKEVQQIELRTLLHRVYDLSRYYVIEKDVDLSFTYDDGQYLVWAISSHVEQVCLNLIKNAVDAVAAGGKVRVRTTREAHSSHVMITIEDDGCGISESRKRHLFEPFYTTKEKGTGIGLSVCKKLLEEMGGSIQIDSTEGRGTCVEVRLQCIPDQRFHQVKTGT</sequence>
<protein>
    <recommendedName>
        <fullName evidence="2">histidine kinase</fullName>
        <ecNumber evidence="2">2.7.13.3</ecNumber>
    </recommendedName>
</protein>
<dbReference type="InterPro" id="IPR003661">
    <property type="entry name" value="HisK_dim/P_dom"/>
</dbReference>
<proteinExistence type="predicted"/>
<dbReference type="Gene3D" id="1.10.287.130">
    <property type="match status" value="1"/>
</dbReference>
<evidence type="ECO:0000256" key="4">
    <source>
        <dbReference type="ARBA" id="ARBA00022679"/>
    </source>
</evidence>
<dbReference type="Pfam" id="PF00512">
    <property type="entry name" value="HisKA"/>
    <property type="match status" value="1"/>
</dbReference>
<keyword evidence="8" id="KW-0902">Two-component regulatory system</keyword>
<keyword evidence="5" id="KW-0547">Nucleotide-binding</keyword>
<dbReference type="EMBL" id="CP098755">
    <property type="protein sequence ID" value="USG66927.1"/>
    <property type="molecule type" value="Genomic_DNA"/>
</dbReference>
<dbReference type="CDD" id="cd00082">
    <property type="entry name" value="HisKA"/>
    <property type="match status" value="1"/>
</dbReference>
<dbReference type="RefSeq" id="WP_251874032.1">
    <property type="nucleotide sequence ID" value="NZ_CP098755.1"/>
</dbReference>
<comment type="catalytic activity">
    <reaction evidence="1">
        <text>ATP + protein L-histidine = ADP + protein N-phospho-L-histidine.</text>
        <dbReference type="EC" id="2.7.13.3"/>
    </reaction>
</comment>
<evidence type="ECO:0000256" key="6">
    <source>
        <dbReference type="ARBA" id="ARBA00022777"/>
    </source>
</evidence>
<dbReference type="InterPro" id="IPR036890">
    <property type="entry name" value="HATPase_C_sf"/>
</dbReference>
<evidence type="ECO:0000256" key="8">
    <source>
        <dbReference type="ARBA" id="ARBA00023012"/>
    </source>
</evidence>
<keyword evidence="3" id="KW-0597">Phosphoprotein</keyword>
<dbReference type="SMART" id="SM00388">
    <property type="entry name" value="HisKA"/>
    <property type="match status" value="1"/>
</dbReference>
<dbReference type="PROSITE" id="PS50109">
    <property type="entry name" value="HIS_KIN"/>
    <property type="match status" value="1"/>
</dbReference>
<feature type="domain" description="Histidine kinase" evidence="9">
    <location>
        <begin position="172"/>
        <end position="388"/>
    </location>
</feature>
<dbReference type="InterPro" id="IPR004358">
    <property type="entry name" value="Sig_transdc_His_kin-like_C"/>
</dbReference>
<dbReference type="InterPro" id="IPR005467">
    <property type="entry name" value="His_kinase_dom"/>
</dbReference>
<dbReference type="PANTHER" id="PTHR43065:SF10">
    <property type="entry name" value="PEROXIDE STRESS-ACTIVATED HISTIDINE KINASE MAK3"/>
    <property type="match status" value="1"/>
</dbReference>
<organism evidence="10 11">
    <name type="scientific">Brevibacillus ruminantium</name>
    <dbReference type="NCBI Taxonomy" id="2950604"/>
    <lineage>
        <taxon>Bacteria</taxon>
        <taxon>Bacillati</taxon>
        <taxon>Bacillota</taxon>
        <taxon>Bacilli</taxon>
        <taxon>Bacillales</taxon>
        <taxon>Paenibacillaceae</taxon>
        <taxon>Brevibacillus</taxon>
    </lineage>
</organism>
<evidence type="ECO:0000259" key="9">
    <source>
        <dbReference type="PROSITE" id="PS50109"/>
    </source>
</evidence>